<dbReference type="GO" id="GO:0003684">
    <property type="term" value="F:damaged DNA binding"/>
    <property type="evidence" value="ECO:0007669"/>
    <property type="project" value="TreeGrafter"/>
</dbReference>
<dbReference type="Gene3D" id="3.40.50.12650">
    <property type="match status" value="1"/>
</dbReference>
<dbReference type="GO" id="GO:0000723">
    <property type="term" value="P:telomere maintenance"/>
    <property type="evidence" value="ECO:0007669"/>
    <property type="project" value="TreeGrafter"/>
</dbReference>
<dbReference type="PANTHER" id="PTHR23240:SF8">
    <property type="entry name" value="PROTEIN ARTEMIS"/>
    <property type="match status" value="1"/>
</dbReference>
<evidence type="ECO:0008006" key="7">
    <source>
        <dbReference type="Google" id="ProtNLM"/>
    </source>
</evidence>
<dbReference type="AlphaFoldDB" id="A0A9P8CBM3"/>
<dbReference type="InterPro" id="IPR036866">
    <property type="entry name" value="RibonucZ/Hydroxyglut_hydro"/>
</dbReference>
<keyword evidence="2" id="KW-0378">Hydrolase</keyword>
<evidence type="ECO:0000313" key="5">
    <source>
        <dbReference type="EMBL" id="KAG9240720.1"/>
    </source>
</evidence>
<feature type="region of interest" description="Disordered" evidence="4">
    <location>
        <begin position="425"/>
        <end position="461"/>
    </location>
</feature>
<feature type="compositionally biased region" description="Polar residues" evidence="4">
    <location>
        <begin position="446"/>
        <end position="455"/>
    </location>
</feature>
<sequence length="571" mass="64720">MPKGVYCSAATRELLLRLERYPYRMNIELGVLDPRKQNYKHLKDLLTLDCIYLDTSNTRPSKFPTKAKGLKELLTQVKRYPADTVFHFTAWTFGYEEVWMALSRALNSQIHVDKYRLQLYQSIRGVSEDTDIARFLSNDVGVLAGYDCGNSPQAGCLTHDINVRIHSCEKGMHCKNVNEKTVYILPIVARSRHGQDMGEIGIGGSGHDLGPHPELELGDAHVIDQFLGLEQESDDWFIGGFQDPSELPQIITFPYPRHSSYEEFCHLVQIFKPNDVYPCTVDEKNWTEDISMIRLFSDHYSGTNYRHDDEMREKHAEYQYDAGSSQKSTQTTERSESSQMLPPSSLIRYMATQGFGAEFDKERSDKYHSYIDRAHATDFANREQSQISANVLLAMPSQLRMISSPVSASQNLRWRAIEDGLNTGPIKRVHIGPDGSDDASSVRELTPTSSMNPGSSDDDVFSTENEEQFKTLTFFDQVDNISRCKSCGHETWGQFGACTGCEIGPEKDPYHEYLPAGNGAESSTDGESDYKEDYLRLRAEWDRARQETDALVAEIHETQARPETTASKMLK</sequence>
<gene>
    <name evidence="5" type="ORF">BJ878DRAFT_578831</name>
</gene>
<dbReference type="EMBL" id="MU254361">
    <property type="protein sequence ID" value="KAG9240720.1"/>
    <property type="molecule type" value="Genomic_DNA"/>
</dbReference>
<name>A0A9P8CBM3_9HELO</name>
<accession>A0A9P8CBM3</accession>
<evidence type="ECO:0000256" key="4">
    <source>
        <dbReference type="SAM" id="MobiDB-lite"/>
    </source>
</evidence>
<keyword evidence="3" id="KW-0269">Exonuclease</keyword>
<proteinExistence type="predicted"/>
<dbReference type="PANTHER" id="PTHR23240">
    <property type="entry name" value="DNA CROSS-LINK REPAIR PROTEIN PSO2/SNM1-RELATED"/>
    <property type="match status" value="1"/>
</dbReference>
<feature type="region of interest" description="Disordered" evidence="4">
    <location>
        <begin position="317"/>
        <end position="343"/>
    </location>
</feature>
<evidence type="ECO:0000256" key="2">
    <source>
        <dbReference type="ARBA" id="ARBA00022801"/>
    </source>
</evidence>
<dbReference type="GO" id="GO:0036297">
    <property type="term" value="P:interstrand cross-link repair"/>
    <property type="evidence" value="ECO:0007669"/>
    <property type="project" value="TreeGrafter"/>
</dbReference>
<organism evidence="5 6">
    <name type="scientific">Calycina marina</name>
    <dbReference type="NCBI Taxonomy" id="1763456"/>
    <lineage>
        <taxon>Eukaryota</taxon>
        <taxon>Fungi</taxon>
        <taxon>Dikarya</taxon>
        <taxon>Ascomycota</taxon>
        <taxon>Pezizomycotina</taxon>
        <taxon>Leotiomycetes</taxon>
        <taxon>Helotiales</taxon>
        <taxon>Pezizellaceae</taxon>
        <taxon>Calycina</taxon>
    </lineage>
</organism>
<dbReference type="OrthoDB" id="5561659at2759"/>
<keyword evidence="1" id="KW-0540">Nuclease</keyword>
<dbReference type="GO" id="GO:0006303">
    <property type="term" value="P:double-strand break repair via nonhomologous end joining"/>
    <property type="evidence" value="ECO:0007669"/>
    <property type="project" value="TreeGrafter"/>
</dbReference>
<keyword evidence="6" id="KW-1185">Reference proteome</keyword>
<evidence type="ECO:0000313" key="6">
    <source>
        <dbReference type="Proteomes" id="UP000887226"/>
    </source>
</evidence>
<comment type="caution">
    <text evidence="5">The sequence shown here is derived from an EMBL/GenBank/DDBJ whole genome shotgun (WGS) entry which is preliminary data.</text>
</comment>
<dbReference type="GO" id="GO:0035312">
    <property type="term" value="F:5'-3' DNA exonuclease activity"/>
    <property type="evidence" value="ECO:0007669"/>
    <property type="project" value="TreeGrafter"/>
</dbReference>
<evidence type="ECO:0000256" key="3">
    <source>
        <dbReference type="ARBA" id="ARBA00022839"/>
    </source>
</evidence>
<evidence type="ECO:0000256" key="1">
    <source>
        <dbReference type="ARBA" id="ARBA00022722"/>
    </source>
</evidence>
<dbReference type="Proteomes" id="UP000887226">
    <property type="component" value="Unassembled WGS sequence"/>
</dbReference>
<protein>
    <recommendedName>
        <fullName evidence="7">DNA repair metallo-beta-lactamase domain-containing protein</fullName>
    </recommendedName>
</protein>
<reference evidence="5" key="1">
    <citation type="journal article" date="2021" name="IMA Fungus">
        <title>Genomic characterization of three marine fungi, including Emericellopsis atlantica sp. nov. with signatures of a generalist lifestyle and marine biomass degradation.</title>
        <authorList>
            <person name="Hagestad O.C."/>
            <person name="Hou L."/>
            <person name="Andersen J.H."/>
            <person name="Hansen E.H."/>
            <person name="Altermark B."/>
            <person name="Li C."/>
            <person name="Kuhnert E."/>
            <person name="Cox R.J."/>
            <person name="Crous P.W."/>
            <person name="Spatafora J.W."/>
            <person name="Lail K."/>
            <person name="Amirebrahimi M."/>
            <person name="Lipzen A."/>
            <person name="Pangilinan J."/>
            <person name="Andreopoulos W."/>
            <person name="Hayes R.D."/>
            <person name="Ng V."/>
            <person name="Grigoriev I.V."/>
            <person name="Jackson S.A."/>
            <person name="Sutton T.D.S."/>
            <person name="Dobson A.D.W."/>
            <person name="Rama T."/>
        </authorList>
    </citation>
    <scope>NUCLEOTIDE SEQUENCE</scope>
    <source>
        <strain evidence="5">TRa3180A</strain>
    </source>
</reference>
<dbReference type="Gene3D" id="3.60.15.10">
    <property type="entry name" value="Ribonuclease Z/Hydroxyacylglutathione hydrolase-like"/>
    <property type="match status" value="1"/>
</dbReference>